<dbReference type="PROSITE" id="PS51350">
    <property type="entry name" value="PTS_HPR_DOM"/>
    <property type="match status" value="1"/>
</dbReference>
<dbReference type="PANTHER" id="PTHR33705">
    <property type="entry name" value="PHOSPHOCARRIER PROTEIN HPR"/>
    <property type="match status" value="1"/>
</dbReference>
<dbReference type="PROSITE" id="PS00369">
    <property type="entry name" value="PTS_HPR_HIS"/>
    <property type="match status" value="1"/>
</dbReference>
<reference evidence="6 7" key="1">
    <citation type="submission" date="2014-11" db="EMBL/GenBank/DDBJ databases">
        <title>Draft genome sequence of Kirrobacter mercurialis.</title>
        <authorList>
            <person name="Coil D.A."/>
            <person name="Eisen J.A."/>
        </authorList>
    </citation>
    <scope>NUCLEOTIDE SEQUENCE [LARGE SCALE GENOMIC DNA]</scope>
    <source>
        <strain evidence="6 7">Coronado</strain>
    </source>
</reference>
<gene>
    <name evidence="6" type="ORF">PK98_06760</name>
</gene>
<dbReference type="OrthoDB" id="9798965at2"/>
<dbReference type="GO" id="GO:0005737">
    <property type="term" value="C:cytoplasm"/>
    <property type="evidence" value="ECO:0007669"/>
    <property type="project" value="UniProtKB-SubCell"/>
</dbReference>
<dbReference type="Proteomes" id="UP000030988">
    <property type="component" value="Unassembled WGS sequence"/>
</dbReference>
<dbReference type="NCBIfam" id="TIGR01003">
    <property type="entry name" value="PTS_HPr_family"/>
    <property type="match status" value="1"/>
</dbReference>
<name>A0A0B2C2G9_9SPHN</name>
<dbReference type="InterPro" id="IPR035895">
    <property type="entry name" value="HPr-like_sf"/>
</dbReference>
<organism evidence="6 7">
    <name type="scientific">Croceibacterium mercuriale</name>
    <dbReference type="NCBI Taxonomy" id="1572751"/>
    <lineage>
        <taxon>Bacteria</taxon>
        <taxon>Pseudomonadati</taxon>
        <taxon>Pseudomonadota</taxon>
        <taxon>Alphaproteobacteria</taxon>
        <taxon>Sphingomonadales</taxon>
        <taxon>Erythrobacteraceae</taxon>
        <taxon>Croceibacterium</taxon>
    </lineage>
</organism>
<comment type="subcellular location">
    <subcellularLocation>
        <location evidence="1">Cytoplasm</location>
    </subcellularLocation>
</comment>
<sequence length="92" mass="9438">MSEQVEAAVTIVNKRGLHARASAKFVSAVAQMEGSEVRVSKDGGSAAGGSILGLMMLGAARGDCVQLQVSGKSAEERLAQLVAMIEDGFGED</sequence>
<proteinExistence type="inferred from homology"/>
<dbReference type="SUPFAM" id="SSF55594">
    <property type="entry name" value="HPr-like"/>
    <property type="match status" value="1"/>
</dbReference>
<feature type="domain" description="HPr" evidence="5">
    <location>
        <begin position="4"/>
        <end position="92"/>
    </location>
</feature>
<keyword evidence="3" id="KW-0963">Cytoplasm</keyword>
<evidence type="ECO:0000259" key="5">
    <source>
        <dbReference type="PROSITE" id="PS51350"/>
    </source>
</evidence>
<dbReference type="InterPro" id="IPR001020">
    <property type="entry name" value="PTS_HPr_His_P_site"/>
</dbReference>
<protein>
    <submittedName>
        <fullName evidence="6">Serine kinase</fullName>
    </submittedName>
</protein>
<evidence type="ECO:0000256" key="4">
    <source>
        <dbReference type="ARBA" id="ARBA00022683"/>
    </source>
</evidence>
<dbReference type="PRINTS" id="PR00107">
    <property type="entry name" value="PHOSPHOCPHPR"/>
</dbReference>
<evidence type="ECO:0000313" key="6">
    <source>
        <dbReference type="EMBL" id="KHL26191.1"/>
    </source>
</evidence>
<dbReference type="Pfam" id="PF00381">
    <property type="entry name" value="PTS-HPr"/>
    <property type="match status" value="1"/>
</dbReference>
<evidence type="ECO:0000256" key="1">
    <source>
        <dbReference type="ARBA" id="ARBA00004496"/>
    </source>
</evidence>
<dbReference type="STRING" id="1572751.PK98_06760"/>
<keyword evidence="7" id="KW-1185">Reference proteome</keyword>
<dbReference type="EMBL" id="JTDN01000001">
    <property type="protein sequence ID" value="KHL26191.1"/>
    <property type="molecule type" value="Genomic_DNA"/>
</dbReference>
<dbReference type="PANTHER" id="PTHR33705:SF2">
    <property type="entry name" value="PHOSPHOCARRIER PROTEIN NPR"/>
    <property type="match status" value="1"/>
</dbReference>
<evidence type="ECO:0000256" key="3">
    <source>
        <dbReference type="ARBA" id="ARBA00022490"/>
    </source>
</evidence>
<dbReference type="RefSeq" id="WP_039095238.1">
    <property type="nucleotide sequence ID" value="NZ_JTDN01000001.1"/>
</dbReference>
<dbReference type="GO" id="GO:0009401">
    <property type="term" value="P:phosphoenolpyruvate-dependent sugar phosphotransferase system"/>
    <property type="evidence" value="ECO:0007669"/>
    <property type="project" value="UniProtKB-KW"/>
</dbReference>
<dbReference type="AlphaFoldDB" id="A0A0B2C2G9"/>
<comment type="similarity">
    <text evidence="2">Belongs to the HPr family.</text>
</comment>
<dbReference type="Gene3D" id="3.30.1340.10">
    <property type="entry name" value="HPr-like"/>
    <property type="match status" value="1"/>
</dbReference>
<keyword evidence="4" id="KW-0598">Phosphotransferase system</keyword>
<dbReference type="InterPro" id="IPR050399">
    <property type="entry name" value="HPr"/>
</dbReference>
<dbReference type="GO" id="GO:0016301">
    <property type="term" value="F:kinase activity"/>
    <property type="evidence" value="ECO:0007669"/>
    <property type="project" value="UniProtKB-KW"/>
</dbReference>
<keyword evidence="6" id="KW-0808">Transferase</keyword>
<evidence type="ECO:0000313" key="7">
    <source>
        <dbReference type="Proteomes" id="UP000030988"/>
    </source>
</evidence>
<dbReference type="InterPro" id="IPR000032">
    <property type="entry name" value="HPr-like"/>
</dbReference>
<evidence type="ECO:0000256" key="2">
    <source>
        <dbReference type="ARBA" id="ARBA00010736"/>
    </source>
</evidence>
<comment type="caution">
    <text evidence="6">The sequence shown here is derived from an EMBL/GenBank/DDBJ whole genome shotgun (WGS) entry which is preliminary data.</text>
</comment>
<accession>A0A0B2C2G9</accession>
<keyword evidence="6" id="KW-0418">Kinase</keyword>